<evidence type="ECO:0000313" key="1">
    <source>
        <dbReference type="EMBL" id="OJJ76033.1"/>
    </source>
</evidence>
<dbReference type="AlphaFoldDB" id="A0A1L9UWE6"/>
<dbReference type="RefSeq" id="XP_067483280.1">
    <property type="nucleotide sequence ID" value="XM_067623929.1"/>
</dbReference>
<reference evidence="2" key="1">
    <citation type="journal article" date="2017" name="Genome Biol.">
        <title>Comparative genomics reveals high biological diversity and specific adaptations in the industrially and medically important fungal genus Aspergillus.</title>
        <authorList>
            <person name="de Vries R.P."/>
            <person name="Riley R."/>
            <person name="Wiebenga A."/>
            <person name="Aguilar-Osorio G."/>
            <person name="Amillis S."/>
            <person name="Uchima C.A."/>
            <person name="Anderluh G."/>
            <person name="Asadollahi M."/>
            <person name="Askin M."/>
            <person name="Barry K."/>
            <person name="Battaglia E."/>
            <person name="Bayram O."/>
            <person name="Benocci T."/>
            <person name="Braus-Stromeyer S.A."/>
            <person name="Caldana C."/>
            <person name="Canovas D."/>
            <person name="Cerqueira G.C."/>
            <person name="Chen F."/>
            <person name="Chen W."/>
            <person name="Choi C."/>
            <person name="Clum A."/>
            <person name="Dos Santos R.A."/>
            <person name="Damasio A.R."/>
            <person name="Diallinas G."/>
            <person name="Emri T."/>
            <person name="Fekete E."/>
            <person name="Flipphi M."/>
            <person name="Freyberg S."/>
            <person name="Gallo A."/>
            <person name="Gournas C."/>
            <person name="Habgood R."/>
            <person name="Hainaut M."/>
            <person name="Harispe M.L."/>
            <person name="Henrissat B."/>
            <person name="Hilden K.S."/>
            <person name="Hope R."/>
            <person name="Hossain A."/>
            <person name="Karabika E."/>
            <person name="Karaffa L."/>
            <person name="Karanyi Z."/>
            <person name="Krasevec N."/>
            <person name="Kuo A."/>
            <person name="Kusch H."/>
            <person name="LaButti K."/>
            <person name="Lagendijk E.L."/>
            <person name="Lapidus A."/>
            <person name="Levasseur A."/>
            <person name="Lindquist E."/>
            <person name="Lipzen A."/>
            <person name="Logrieco A.F."/>
            <person name="MacCabe A."/>
            <person name="Maekelae M.R."/>
            <person name="Malavazi I."/>
            <person name="Melin P."/>
            <person name="Meyer V."/>
            <person name="Mielnichuk N."/>
            <person name="Miskei M."/>
            <person name="Molnar A.P."/>
            <person name="Mule G."/>
            <person name="Ngan C.Y."/>
            <person name="Orejas M."/>
            <person name="Orosz E."/>
            <person name="Ouedraogo J.P."/>
            <person name="Overkamp K.M."/>
            <person name="Park H.-S."/>
            <person name="Perrone G."/>
            <person name="Piumi F."/>
            <person name="Punt P.J."/>
            <person name="Ram A.F."/>
            <person name="Ramon A."/>
            <person name="Rauscher S."/>
            <person name="Record E."/>
            <person name="Riano-Pachon D.M."/>
            <person name="Robert V."/>
            <person name="Roehrig J."/>
            <person name="Ruller R."/>
            <person name="Salamov A."/>
            <person name="Salih N.S."/>
            <person name="Samson R.A."/>
            <person name="Sandor E."/>
            <person name="Sanguinetti M."/>
            <person name="Schuetze T."/>
            <person name="Sepcic K."/>
            <person name="Shelest E."/>
            <person name="Sherlock G."/>
            <person name="Sophianopoulou V."/>
            <person name="Squina F.M."/>
            <person name="Sun H."/>
            <person name="Susca A."/>
            <person name="Todd R.B."/>
            <person name="Tsang A."/>
            <person name="Unkles S.E."/>
            <person name="van de Wiele N."/>
            <person name="van Rossen-Uffink D."/>
            <person name="Oliveira J.V."/>
            <person name="Vesth T.C."/>
            <person name="Visser J."/>
            <person name="Yu J.-H."/>
            <person name="Zhou M."/>
            <person name="Andersen M.R."/>
            <person name="Archer D.B."/>
            <person name="Baker S.E."/>
            <person name="Benoit I."/>
            <person name="Brakhage A.A."/>
            <person name="Braus G.H."/>
            <person name="Fischer R."/>
            <person name="Frisvad J.C."/>
            <person name="Goldman G.H."/>
            <person name="Houbraken J."/>
            <person name="Oakley B."/>
            <person name="Pocsi I."/>
            <person name="Scazzocchio C."/>
            <person name="Seiboth B."/>
            <person name="vanKuyk P.A."/>
            <person name="Wortman J."/>
            <person name="Dyer P.S."/>
            <person name="Grigoriev I.V."/>
        </authorList>
    </citation>
    <scope>NUCLEOTIDE SEQUENCE [LARGE SCALE GENOMIC DNA]</scope>
    <source>
        <strain evidence="2">CBS 101740 / IMI 381727 / IBT 21946</strain>
    </source>
</reference>
<protein>
    <submittedName>
        <fullName evidence="1">Uncharacterized protein</fullName>
    </submittedName>
</protein>
<gene>
    <name evidence="1" type="ORF">ASPBRDRAFT_38396</name>
</gene>
<dbReference type="Proteomes" id="UP000184499">
    <property type="component" value="Unassembled WGS sequence"/>
</dbReference>
<dbReference type="VEuPathDB" id="FungiDB:ASPBRDRAFT_38396"/>
<sequence length="82" mass="9157">MNRSTPSYRQSNNLRPNSELYSCTLSALSINQAHPQPSDSSHSAQHRPSYYLLVGPPSYSPVGGYQLVYLSSYLSTTEYIVK</sequence>
<organism evidence="1 2">
    <name type="scientific">Aspergillus brasiliensis (strain CBS 101740 / IMI 381727 / IBT 21946)</name>
    <dbReference type="NCBI Taxonomy" id="767769"/>
    <lineage>
        <taxon>Eukaryota</taxon>
        <taxon>Fungi</taxon>
        <taxon>Dikarya</taxon>
        <taxon>Ascomycota</taxon>
        <taxon>Pezizomycotina</taxon>
        <taxon>Eurotiomycetes</taxon>
        <taxon>Eurotiomycetidae</taxon>
        <taxon>Eurotiales</taxon>
        <taxon>Aspergillaceae</taxon>
        <taxon>Aspergillus</taxon>
        <taxon>Aspergillus subgen. Circumdati</taxon>
    </lineage>
</organism>
<evidence type="ECO:0000313" key="2">
    <source>
        <dbReference type="Proteomes" id="UP000184499"/>
    </source>
</evidence>
<dbReference type="GeneID" id="93576417"/>
<dbReference type="EMBL" id="KV878680">
    <property type="protein sequence ID" value="OJJ76033.1"/>
    <property type="molecule type" value="Genomic_DNA"/>
</dbReference>
<accession>A0A1L9UWE6</accession>
<keyword evidence="2" id="KW-1185">Reference proteome</keyword>
<proteinExistence type="predicted"/>
<name>A0A1L9UWE6_ASPBC</name>